<keyword evidence="2" id="KW-1185">Reference proteome</keyword>
<sequence length="393" mass="44455">MPPRIQSRSVSNTLLPYLTATSSSSSSLSSLPSLSSKSSQCIFRQFSATAAPQRQRPGQTKLRRQMFEWLETEGAVLKHHVPGDTNYVTRLKQRGNEGTEKPRPFPNNQNFFSEPILSEELRNEVYTRVVEQNKSPRVVSVELGIEMKRIAAVVRLVELEKRQRAQGKPLALPYARAIHEMVPITPLAEKGERQTYHEPINDLPAHPLTGSQIFYPVPESRSFNRVEAGRVFSGAPAMEQSEAAEISHPSDLAEKIIEDPNSIGWVGKGANARQILQPADVRIPHPHLVSLERDRLANPNERRAVSDLQSKRLQRQDAIEKERRERIQARREKKLTVVSPEDSRFDYRIKDTIYTTETTGVDGRGSKAVGRRYGVPHRDRTRGEVKIPTRVEA</sequence>
<comment type="caution">
    <text evidence="1">The sequence shown here is derived from an EMBL/GenBank/DDBJ whole genome shotgun (WGS) entry which is preliminary data.</text>
</comment>
<dbReference type="PANTHER" id="PTHR28158">
    <property type="entry name" value="37S RIBOSOMAL PROTEIN S35, MITOCHONDRIAL"/>
    <property type="match status" value="1"/>
</dbReference>
<accession>A0A0A2KMJ2</accession>
<dbReference type="EMBL" id="JQGA01001173">
    <property type="protein sequence ID" value="KGO69009.1"/>
    <property type="molecule type" value="Genomic_DNA"/>
</dbReference>
<name>A0A0A2KMJ2_PENIT</name>
<dbReference type="OrthoDB" id="10052321at2759"/>
<proteinExistence type="predicted"/>
<dbReference type="GO" id="GO:0005763">
    <property type="term" value="C:mitochondrial small ribosomal subunit"/>
    <property type="evidence" value="ECO:0007669"/>
    <property type="project" value="TreeGrafter"/>
</dbReference>
<dbReference type="PhylomeDB" id="A0A0A2KMJ2"/>
<dbReference type="GO" id="GO:0032543">
    <property type="term" value="P:mitochondrial translation"/>
    <property type="evidence" value="ECO:0007669"/>
    <property type="project" value="TreeGrafter"/>
</dbReference>
<reference evidence="1 2" key="1">
    <citation type="journal article" date="2015" name="Mol. Plant Microbe Interact.">
        <title>Genome, transcriptome, and functional analyses of Penicillium expansum provide new insights into secondary metabolism and pathogenicity.</title>
        <authorList>
            <person name="Ballester A.R."/>
            <person name="Marcet-Houben M."/>
            <person name="Levin E."/>
            <person name="Sela N."/>
            <person name="Selma-Lazaro C."/>
            <person name="Carmona L."/>
            <person name="Wisniewski M."/>
            <person name="Droby S."/>
            <person name="Gonzalez-Candelas L."/>
            <person name="Gabaldon T."/>
        </authorList>
    </citation>
    <scope>NUCLEOTIDE SEQUENCE [LARGE SCALE GENOMIC DNA]</scope>
    <source>
        <strain evidence="1 2">PHI-1</strain>
    </source>
</reference>
<dbReference type="STRING" id="40296.A0A0A2KMJ2"/>
<dbReference type="InterPro" id="IPR021036">
    <property type="entry name" value="Ribosomal_mS45"/>
</dbReference>
<dbReference type="Proteomes" id="UP000030104">
    <property type="component" value="Unassembled WGS sequence"/>
</dbReference>
<dbReference type="Pfam" id="PF12298">
    <property type="entry name" value="Bot1p"/>
    <property type="match status" value="1"/>
</dbReference>
<dbReference type="OMA" id="KGTGWRY"/>
<gene>
    <name evidence="1" type="ORF">PITC_078340</name>
</gene>
<dbReference type="HOGENOM" id="CLU_049223_1_0_1"/>
<dbReference type="AlphaFoldDB" id="A0A0A2KMJ2"/>
<organism evidence="1 2">
    <name type="scientific">Penicillium italicum</name>
    <name type="common">Blue mold</name>
    <dbReference type="NCBI Taxonomy" id="40296"/>
    <lineage>
        <taxon>Eukaryota</taxon>
        <taxon>Fungi</taxon>
        <taxon>Dikarya</taxon>
        <taxon>Ascomycota</taxon>
        <taxon>Pezizomycotina</taxon>
        <taxon>Eurotiomycetes</taxon>
        <taxon>Eurotiomycetidae</taxon>
        <taxon>Eurotiales</taxon>
        <taxon>Aspergillaceae</taxon>
        <taxon>Penicillium</taxon>
    </lineage>
</organism>
<evidence type="ECO:0000313" key="1">
    <source>
        <dbReference type="EMBL" id="KGO69009.1"/>
    </source>
</evidence>
<evidence type="ECO:0000313" key="2">
    <source>
        <dbReference type="Proteomes" id="UP000030104"/>
    </source>
</evidence>
<keyword evidence="1" id="KW-0687">Ribonucleoprotein</keyword>
<dbReference type="PANTHER" id="PTHR28158:SF1">
    <property type="entry name" value="SMALL RIBOSOMAL SUBUNIT PROTEIN MS45"/>
    <property type="match status" value="1"/>
</dbReference>
<keyword evidence="1" id="KW-0689">Ribosomal protein</keyword>
<protein>
    <submittedName>
        <fullName evidence="1">Ribosomal protein S35, mitochondrial</fullName>
    </submittedName>
</protein>
<dbReference type="GO" id="GO:0003735">
    <property type="term" value="F:structural constituent of ribosome"/>
    <property type="evidence" value="ECO:0007669"/>
    <property type="project" value="TreeGrafter"/>
</dbReference>